<dbReference type="Proteomes" id="UP001174208">
    <property type="component" value="Unassembled WGS sequence"/>
</dbReference>
<name>A0ABT8K5V7_9MICO</name>
<feature type="domain" description="YCII-related" evidence="2">
    <location>
        <begin position="15"/>
        <end position="111"/>
    </location>
</feature>
<organism evidence="3 4">
    <name type="scientific">Leifsonia williamsii</name>
    <dbReference type="NCBI Taxonomy" id="3035919"/>
    <lineage>
        <taxon>Bacteria</taxon>
        <taxon>Bacillati</taxon>
        <taxon>Actinomycetota</taxon>
        <taxon>Actinomycetes</taxon>
        <taxon>Micrococcales</taxon>
        <taxon>Microbacteriaceae</taxon>
        <taxon>Leifsonia</taxon>
    </lineage>
</organism>
<dbReference type="RefSeq" id="WP_301209665.1">
    <property type="nucleotide sequence ID" value="NZ_JAROCF010000001.1"/>
</dbReference>
<dbReference type="PANTHER" id="PTHR35174">
    <property type="entry name" value="BLL7171 PROTEIN-RELATED"/>
    <property type="match status" value="1"/>
</dbReference>
<dbReference type="Pfam" id="PF03795">
    <property type="entry name" value="YCII"/>
    <property type="match status" value="1"/>
</dbReference>
<dbReference type="EMBL" id="JAROCF010000001">
    <property type="protein sequence ID" value="MDN4612845.1"/>
    <property type="molecule type" value="Genomic_DNA"/>
</dbReference>
<evidence type="ECO:0000256" key="1">
    <source>
        <dbReference type="ARBA" id="ARBA00007689"/>
    </source>
</evidence>
<evidence type="ECO:0000259" key="2">
    <source>
        <dbReference type="Pfam" id="PF03795"/>
    </source>
</evidence>
<dbReference type="InterPro" id="IPR011008">
    <property type="entry name" value="Dimeric_a/b-barrel"/>
</dbReference>
<evidence type="ECO:0000313" key="3">
    <source>
        <dbReference type="EMBL" id="MDN4612845.1"/>
    </source>
</evidence>
<keyword evidence="4" id="KW-1185">Reference proteome</keyword>
<accession>A0ABT8K5V7</accession>
<dbReference type="InterPro" id="IPR005545">
    <property type="entry name" value="YCII"/>
</dbReference>
<dbReference type="PANTHER" id="PTHR35174:SF3">
    <property type="entry name" value="BLL7171 PROTEIN"/>
    <property type="match status" value="1"/>
</dbReference>
<sequence>MTDTTNQYLLLYLTAPDGEPWSEADDDIADWLAAGEAAGALIFGERVKEMADARMVAKRSGQVAVTDGPFAEFKEWFAGFDLINAADLDAAVEIGSRHPCARYGKVLVLPLMDPVTSNELLEATIRARSAAV</sequence>
<reference evidence="3" key="1">
    <citation type="submission" date="2023-06" db="EMBL/GenBank/DDBJ databases">
        <title>MT1 and MT2 Draft Genomes of Novel Species.</title>
        <authorList>
            <person name="Venkateswaran K."/>
        </authorList>
    </citation>
    <scope>NUCLEOTIDE SEQUENCE</scope>
    <source>
        <strain evidence="3">F6_8S_P_1B</strain>
    </source>
</reference>
<proteinExistence type="inferred from homology"/>
<comment type="similarity">
    <text evidence="1">Belongs to the YciI family.</text>
</comment>
<gene>
    <name evidence="3" type="ORF">P5G50_00155</name>
</gene>
<evidence type="ECO:0000313" key="4">
    <source>
        <dbReference type="Proteomes" id="UP001174208"/>
    </source>
</evidence>
<comment type="caution">
    <text evidence="3">The sequence shown here is derived from an EMBL/GenBank/DDBJ whole genome shotgun (WGS) entry which is preliminary data.</text>
</comment>
<protein>
    <submittedName>
        <fullName evidence="3">YciI family protein</fullName>
    </submittedName>
</protein>
<dbReference type="SUPFAM" id="SSF54909">
    <property type="entry name" value="Dimeric alpha+beta barrel"/>
    <property type="match status" value="1"/>
</dbReference>
<dbReference type="Gene3D" id="3.30.70.1060">
    <property type="entry name" value="Dimeric alpha+beta barrel"/>
    <property type="match status" value="1"/>
</dbReference>